<dbReference type="Gene3D" id="1.10.150.130">
    <property type="match status" value="1"/>
</dbReference>
<gene>
    <name evidence="5" type="ORF">HHX48_17010</name>
</gene>
<dbReference type="CDD" id="cd01189">
    <property type="entry name" value="INT_ICEBs1_C_like"/>
    <property type="match status" value="1"/>
</dbReference>
<evidence type="ECO:0000256" key="3">
    <source>
        <dbReference type="ARBA" id="ARBA00023172"/>
    </source>
</evidence>
<dbReference type="Gene3D" id="1.10.443.10">
    <property type="entry name" value="Intergrase catalytic core"/>
    <property type="match status" value="1"/>
</dbReference>
<dbReference type="Pfam" id="PF13102">
    <property type="entry name" value="Phage_int_SAM_5"/>
    <property type="match status" value="1"/>
</dbReference>
<organism evidence="5 6">
    <name type="scientific">Salinimonas profundi</name>
    <dbReference type="NCBI Taxonomy" id="2729140"/>
    <lineage>
        <taxon>Bacteria</taxon>
        <taxon>Pseudomonadati</taxon>
        <taxon>Pseudomonadota</taxon>
        <taxon>Gammaproteobacteria</taxon>
        <taxon>Alteromonadales</taxon>
        <taxon>Alteromonadaceae</taxon>
        <taxon>Alteromonas/Salinimonas group</taxon>
        <taxon>Salinimonas</taxon>
    </lineage>
</organism>
<name>A0ABR8LML9_9ALTE</name>
<evidence type="ECO:0000256" key="1">
    <source>
        <dbReference type="ARBA" id="ARBA00022908"/>
    </source>
</evidence>
<evidence type="ECO:0000259" key="4">
    <source>
        <dbReference type="PROSITE" id="PS51898"/>
    </source>
</evidence>
<dbReference type="Pfam" id="PF12167">
    <property type="entry name" value="Arm-DNA-bind_2"/>
    <property type="match status" value="1"/>
</dbReference>
<reference evidence="5 6" key="1">
    <citation type="submission" date="2020-04" db="EMBL/GenBank/DDBJ databases">
        <title>Salinimonas sp. HHU 13199.</title>
        <authorList>
            <person name="Cui X."/>
            <person name="Zhang D."/>
        </authorList>
    </citation>
    <scope>NUCLEOTIDE SEQUENCE [LARGE SCALE GENOMIC DNA]</scope>
    <source>
        <strain evidence="5 6">HHU 13199</strain>
    </source>
</reference>
<dbReference type="EMBL" id="JABBXD010000013">
    <property type="protein sequence ID" value="MBD3587440.1"/>
    <property type="molecule type" value="Genomic_DNA"/>
</dbReference>
<evidence type="ECO:0000256" key="2">
    <source>
        <dbReference type="ARBA" id="ARBA00023125"/>
    </source>
</evidence>
<dbReference type="PROSITE" id="PS51898">
    <property type="entry name" value="TYR_RECOMBINASE"/>
    <property type="match status" value="1"/>
</dbReference>
<evidence type="ECO:0000313" key="5">
    <source>
        <dbReference type="EMBL" id="MBD3587440.1"/>
    </source>
</evidence>
<evidence type="ECO:0000313" key="6">
    <source>
        <dbReference type="Proteomes" id="UP000624419"/>
    </source>
</evidence>
<dbReference type="InterPro" id="IPR022000">
    <property type="entry name" value="Min27-like_integrase_DNA_bind"/>
</dbReference>
<keyword evidence="6" id="KW-1185">Reference proteome</keyword>
<dbReference type="InterPro" id="IPR050090">
    <property type="entry name" value="Tyrosine_recombinase_XerCD"/>
</dbReference>
<feature type="domain" description="Tyr recombinase" evidence="4">
    <location>
        <begin position="214"/>
        <end position="419"/>
    </location>
</feature>
<dbReference type="InterPro" id="IPR025269">
    <property type="entry name" value="SAM-like_dom"/>
</dbReference>
<protein>
    <submittedName>
        <fullName evidence="5">Tyrosine-type recombinase/integrase</fullName>
    </submittedName>
</protein>
<dbReference type="Proteomes" id="UP000624419">
    <property type="component" value="Unassembled WGS sequence"/>
</dbReference>
<proteinExistence type="predicted"/>
<keyword evidence="2" id="KW-0238">DNA-binding</keyword>
<sequence>MSQALTNENDPIKVALDAAKGVSIHNGSLRLQFKLPGQLRHTRKSLGYPPNLDNIEIAINTLRNIKQDIANGLFKYDEEEFWSKHFPTNARNPGSPITVEACFKNYVEENDSVLSDSITEKLNTALNWLSHYKLALKPLGHITKTVLKDLRKKSVQGNSKTKFAGCTVTTVNEYSSTLRRVLDYAVEEGHLKENPMRLVPQLKKDDLNLEYYDRYVKPFTVAELDCLLAKIHVPSVRQMVKFLAWTGLRHGELKALAWEDVDLENKRITVKYNLTRKGKLKPPKTKSGYRVVELLPAALAVLEEMKDGSAALPPVTDKIHYKYGKFDIVKRRRVFLGRANQPYKRPELTTAPKQWEKWLREAGVSYRAAYQLRHTYASRMLTAGCNEAWLASQMGHANTNMIATIYGKWIPEDNPDYIAQLAKKLGQEYR</sequence>
<dbReference type="SUPFAM" id="SSF56349">
    <property type="entry name" value="DNA breaking-rejoining enzymes"/>
    <property type="match status" value="1"/>
</dbReference>
<dbReference type="PANTHER" id="PTHR30349">
    <property type="entry name" value="PHAGE INTEGRASE-RELATED"/>
    <property type="match status" value="1"/>
</dbReference>
<dbReference type="PANTHER" id="PTHR30349:SF36">
    <property type="entry name" value="PROPHAGE INTEGRASE INTR-RELATED"/>
    <property type="match status" value="1"/>
</dbReference>
<keyword evidence="1" id="KW-0229">DNA integration</keyword>
<dbReference type="InterPro" id="IPR010998">
    <property type="entry name" value="Integrase_recombinase_N"/>
</dbReference>
<keyword evidence="3" id="KW-0233">DNA recombination</keyword>
<dbReference type="RefSeq" id="WP_191026526.1">
    <property type="nucleotide sequence ID" value="NZ_JABBXD010000013.1"/>
</dbReference>
<dbReference type="InterPro" id="IPR013762">
    <property type="entry name" value="Integrase-like_cat_sf"/>
</dbReference>
<comment type="caution">
    <text evidence="5">The sequence shown here is derived from an EMBL/GenBank/DDBJ whole genome shotgun (WGS) entry which is preliminary data.</text>
</comment>
<accession>A0ABR8LML9</accession>
<dbReference type="Pfam" id="PF00589">
    <property type="entry name" value="Phage_integrase"/>
    <property type="match status" value="1"/>
</dbReference>
<dbReference type="InterPro" id="IPR011010">
    <property type="entry name" value="DNA_brk_join_enz"/>
</dbReference>
<dbReference type="InterPro" id="IPR002104">
    <property type="entry name" value="Integrase_catalytic"/>
</dbReference>